<evidence type="ECO:0000313" key="2">
    <source>
        <dbReference type="EMBL" id="MCO5725754.1"/>
    </source>
</evidence>
<evidence type="ECO:0000256" key="1">
    <source>
        <dbReference type="SAM" id="Phobius"/>
    </source>
</evidence>
<proteinExistence type="predicted"/>
<dbReference type="EMBL" id="JAMXIB010000012">
    <property type="protein sequence ID" value="MCO5725754.1"/>
    <property type="molecule type" value="Genomic_DNA"/>
</dbReference>
<accession>A0ABT1B0R0</accession>
<dbReference type="RefSeq" id="WP_252742125.1">
    <property type="nucleotide sequence ID" value="NZ_JAMXIB010000012.1"/>
</dbReference>
<gene>
    <name evidence="2" type="ORF">NG653_12875</name>
</gene>
<dbReference type="Proteomes" id="UP001206312">
    <property type="component" value="Unassembled WGS sequence"/>
</dbReference>
<organism evidence="2 3">
    <name type="scientific">Robiginitalea marina</name>
    <dbReference type="NCBI Taxonomy" id="2954105"/>
    <lineage>
        <taxon>Bacteria</taxon>
        <taxon>Pseudomonadati</taxon>
        <taxon>Bacteroidota</taxon>
        <taxon>Flavobacteriia</taxon>
        <taxon>Flavobacteriales</taxon>
        <taxon>Flavobacteriaceae</taxon>
        <taxon>Robiginitalea</taxon>
    </lineage>
</organism>
<comment type="caution">
    <text evidence="2">The sequence shown here is derived from an EMBL/GenBank/DDBJ whole genome shotgun (WGS) entry which is preliminary data.</text>
</comment>
<feature type="transmembrane region" description="Helical" evidence="1">
    <location>
        <begin position="35"/>
        <end position="54"/>
    </location>
</feature>
<protein>
    <submittedName>
        <fullName evidence="2">Uncharacterized protein</fullName>
    </submittedName>
</protein>
<sequence>MSNIKPNYWIPCLGVAFIWSDPHCSLNPREERILIGYHTLVVLLLTVLGLGLLIRSRLS</sequence>
<keyword evidence="3" id="KW-1185">Reference proteome</keyword>
<keyword evidence="1" id="KW-1133">Transmembrane helix</keyword>
<keyword evidence="1" id="KW-0472">Membrane</keyword>
<evidence type="ECO:0000313" key="3">
    <source>
        <dbReference type="Proteomes" id="UP001206312"/>
    </source>
</evidence>
<reference evidence="2 3" key="1">
    <citation type="submission" date="2022-06" db="EMBL/GenBank/DDBJ databases">
        <authorList>
            <person name="Xuan X."/>
        </authorList>
    </citation>
    <scope>NUCLEOTIDE SEQUENCE [LARGE SCALE GENOMIC DNA]</scope>
    <source>
        <strain evidence="2 3">2V75</strain>
    </source>
</reference>
<name>A0ABT1B0R0_9FLAO</name>
<keyword evidence="1" id="KW-0812">Transmembrane</keyword>